<feature type="non-terminal residue" evidence="1">
    <location>
        <position position="1"/>
    </location>
</feature>
<dbReference type="EMBL" id="BARS01006792">
    <property type="protein sequence ID" value="GAF73776.1"/>
    <property type="molecule type" value="Genomic_DNA"/>
</dbReference>
<dbReference type="InterPro" id="IPR052164">
    <property type="entry name" value="Anthracycline_SecMetBiosynth"/>
</dbReference>
<dbReference type="AlphaFoldDB" id="X0SF67"/>
<accession>X0SF67</accession>
<dbReference type="InterPro" id="IPR029068">
    <property type="entry name" value="Glyas_Bleomycin-R_OHBP_Dase"/>
</dbReference>
<dbReference type="CDD" id="cd07247">
    <property type="entry name" value="SgaA_N_like"/>
    <property type="match status" value="1"/>
</dbReference>
<reference evidence="1" key="1">
    <citation type="journal article" date="2014" name="Front. Microbiol.">
        <title>High frequency of phylogenetically diverse reductive dehalogenase-homologous genes in deep subseafloor sedimentary metagenomes.</title>
        <authorList>
            <person name="Kawai M."/>
            <person name="Futagami T."/>
            <person name="Toyoda A."/>
            <person name="Takaki Y."/>
            <person name="Nishi S."/>
            <person name="Hori S."/>
            <person name="Arai W."/>
            <person name="Tsubouchi T."/>
            <person name="Morono Y."/>
            <person name="Uchiyama I."/>
            <person name="Ito T."/>
            <person name="Fujiyama A."/>
            <person name="Inagaki F."/>
            <person name="Takami H."/>
        </authorList>
    </citation>
    <scope>NUCLEOTIDE SEQUENCE</scope>
    <source>
        <strain evidence="1">Expedition CK06-06</strain>
    </source>
</reference>
<protein>
    <recommendedName>
        <fullName evidence="2">VOC domain-containing protein</fullName>
    </recommendedName>
</protein>
<dbReference type="PANTHER" id="PTHR33993">
    <property type="entry name" value="GLYOXALASE-RELATED"/>
    <property type="match status" value="1"/>
</dbReference>
<dbReference type="PANTHER" id="PTHR33993:SF2">
    <property type="entry name" value="VOC DOMAIN-CONTAINING PROTEIN"/>
    <property type="match status" value="1"/>
</dbReference>
<sequence>AEKPEEVISFYKNTFNWRFEKWKGPLVYWLITTGDEKTPGIDGGLKKRDEMGTNTVNTIDVVSIDESIEKVTKNGGEIIVPKMAIPGVGWFACFKDPQGNVFGIMQSDKSAK</sequence>
<organism evidence="1">
    <name type="scientific">marine sediment metagenome</name>
    <dbReference type="NCBI Taxonomy" id="412755"/>
    <lineage>
        <taxon>unclassified sequences</taxon>
        <taxon>metagenomes</taxon>
        <taxon>ecological metagenomes</taxon>
    </lineage>
</organism>
<dbReference type="SUPFAM" id="SSF54593">
    <property type="entry name" value="Glyoxalase/Bleomycin resistance protein/Dihydroxybiphenyl dioxygenase"/>
    <property type="match status" value="1"/>
</dbReference>
<dbReference type="Gene3D" id="3.10.180.10">
    <property type="entry name" value="2,3-Dihydroxybiphenyl 1,2-Dioxygenase, domain 1"/>
    <property type="match status" value="1"/>
</dbReference>
<evidence type="ECO:0000313" key="1">
    <source>
        <dbReference type="EMBL" id="GAF73776.1"/>
    </source>
</evidence>
<proteinExistence type="predicted"/>
<gene>
    <name evidence="1" type="ORF">S01H1_13174</name>
</gene>
<evidence type="ECO:0008006" key="2">
    <source>
        <dbReference type="Google" id="ProtNLM"/>
    </source>
</evidence>
<comment type="caution">
    <text evidence="1">The sequence shown here is derived from an EMBL/GenBank/DDBJ whole genome shotgun (WGS) entry which is preliminary data.</text>
</comment>
<name>X0SF67_9ZZZZ</name>